<dbReference type="EMBL" id="KB908482">
    <property type="protein sequence ID" value="EOA90655.1"/>
    <property type="molecule type" value="Genomic_DNA"/>
</dbReference>
<dbReference type="CDD" id="cd15482">
    <property type="entry name" value="Sialidase_non-viral"/>
    <property type="match status" value="1"/>
</dbReference>
<dbReference type="OrthoDB" id="2130735at2759"/>
<evidence type="ECO:0000256" key="1">
    <source>
        <dbReference type="SAM" id="MobiDB-lite"/>
    </source>
</evidence>
<dbReference type="STRING" id="671987.R0J148"/>
<dbReference type="AlphaFoldDB" id="R0J148"/>
<dbReference type="GO" id="GO:0016787">
    <property type="term" value="F:hydrolase activity"/>
    <property type="evidence" value="ECO:0007669"/>
    <property type="project" value="UniProtKB-KW"/>
</dbReference>
<keyword evidence="4" id="KW-1185">Reference proteome</keyword>
<feature type="region of interest" description="Disordered" evidence="1">
    <location>
        <begin position="387"/>
        <end position="479"/>
    </location>
</feature>
<protein>
    <submittedName>
        <fullName evidence="3">Glycoside hydrolase family 93 protein</fullName>
    </submittedName>
</protein>
<feature type="compositionally biased region" description="Acidic residues" evidence="1">
    <location>
        <begin position="613"/>
        <end position="625"/>
    </location>
</feature>
<feature type="compositionally biased region" description="Basic residues" evidence="1">
    <location>
        <begin position="422"/>
        <end position="435"/>
    </location>
</feature>
<dbReference type="Pfam" id="PF13094">
    <property type="entry name" value="CENP-Q"/>
    <property type="match status" value="1"/>
</dbReference>
<feature type="region of interest" description="Disordered" evidence="1">
    <location>
        <begin position="609"/>
        <end position="647"/>
    </location>
</feature>
<evidence type="ECO:0000256" key="2">
    <source>
        <dbReference type="SAM" id="SignalP"/>
    </source>
</evidence>
<dbReference type="eggNOG" id="ENOG502QW46">
    <property type="taxonomic scope" value="Eukaryota"/>
</dbReference>
<dbReference type="RefSeq" id="XP_008021447.1">
    <property type="nucleotide sequence ID" value="XM_008023256.1"/>
</dbReference>
<dbReference type="PANTHER" id="PTHR38792">
    <property type="entry name" value="BNR/ASP-BOX REPEAT DOMAIN PROTEIN (AFU_ORTHOLOGUE AFUA_7G06430)-RELATED"/>
    <property type="match status" value="1"/>
</dbReference>
<dbReference type="InterPro" id="IPR025212">
    <property type="entry name" value="CAD_CENP-Q"/>
</dbReference>
<dbReference type="PANTHER" id="PTHR38792:SF1">
    <property type="entry name" value="BNR_ASP-BOX REPEAT PROTEIN"/>
    <property type="match status" value="1"/>
</dbReference>
<dbReference type="Proteomes" id="UP000016935">
    <property type="component" value="Unassembled WGS sequence"/>
</dbReference>
<name>R0J148_EXST2</name>
<dbReference type="SUPFAM" id="SSF50939">
    <property type="entry name" value="Sialidases"/>
    <property type="match status" value="1"/>
</dbReference>
<evidence type="ECO:0000313" key="3">
    <source>
        <dbReference type="EMBL" id="EOA90655.1"/>
    </source>
</evidence>
<proteinExistence type="predicted"/>
<reference evidence="3 4" key="2">
    <citation type="journal article" date="2013" name="PLoS Genet.">
        <title>Comparative genome structure, secondary metabolite, and effector coding capacity across Cochliobolus pathogens.</title>
        <authorList>
            <person name="Condon B.J."/>
            <person name="Leng Y."/>
            <person name="Wu D."/>
            <person name="Bushley K.E."/>
            <person name="Ohm R.A."/>
            <person name="Otillar R."/>
            <person name="Martin J."/>
            <person name="Schackwitz W."/>
            <person name="Grimwood J."/>
            <person name="MohdZainudin N."/>
            <person name="Xue C."/>
            <person name="Wang R."/>
            <person name="Manning V.A."/>
            <person name="Dhillon B."/>
            <person name="Tu Z.J."/>
            <person name="Steffenson B.J."/>
            <person name="Salamov A."/>
            <person name="Sun H."/>
            <person name="Lowry S."/>
            <person name="LaButti K."/>
            <person name="Han J."/>
            <person name="Copeland A."/>
            <person name="Lindquist E."/>
            <person name="Barry K."/>
            <person name="Schmutz J."/>
            <person name="Baker S.E."/>
            <person name="Ciuffetti L.M."/>
            <person name="Grigoriev I.V."/>
            <person name="Zhong S."/>
            <person name="Turgeon B.G."/>
        </authorList>
    </citation>
    <scope>NUCLEOTIDE SEQUENCE [LARGE SCALE GENOMIC DNA]</scope>
    <source>
        <strain evidence="4">28A</strain>
    </source>
</reference>
<feature type="chain" id="PRO_5004353331" evidence="2">
    <location>
        <begin position="21"/>
        <end position="702"/>
    </location>
</feature>
<accession>R0J148</accession>
<evidence type="ECO:0000313" key="4">
    <source>
        <dbReference type="Proteomes" id="UP000016935"/>
    </source>
</evidence>
<organism evidence="3 4">
    <name type="scientific">Exserohilum turcicum (strain 28A)</name>
    <name type="common">Northern leaf blight fungus</name>
    <name type="synonym">Setosphaeria turcica</name>
    <dbReference type="NCBI Taxonomy" id="671987"/>
    <lineage>
        <taxon>Eukaryota</taxon>
        <taxon>Fungi</taxon>
        <taxon>Dikarya</taxon>
        <taxon>Ascomycota</taxon>
        <taxon>Pezizomycotina</taxon>
        <taxon>Dothideomycetes</taxon>
        <taxon>Pleosporomycetidae</taxon>
        <taxon>Pleosporales</taxon>
        <taxon>Pleosporineae</taxon>
        <taxon>Pleosporaceae</taxon>
        <taxon>Exserohilum</taxon>
    </lineage>
</organism>
<sequence>MKFYTSIFAAAAALASTAAAIPQTFKTSTPQPWGFFVNNTIYQTTSQESITYPRYTELADGTILATASLIGHTPGYFPVFESKDGGATWKHVSDLRDTVNGWGMNAQPALAVLSTPMGGYPAGTILGSGNSWSNNGTRIDLYASKDQARTWEFVSHIAQGGPPNTTNGATPVWEPYLLQYQNQLIAYYSDQRDPKHGQKLAHQTSKDLKTWGPVVNDVAYDEYIARPGMTVVAFIPPIKKWILVHELPIGNSSSYGSNYPVYYVLADSPLDFRKSVGQPIVINKSSVPNASPYVVWSPIGGPNGTIVVSDADRRQVYTNTFGGDVNKWEEHATPAGAVYSRAIQIFKKRPDHLMIYGGETFDGLGSGGKIPFSATVVNLRDVLKAPLQDNKEATKKRRGRPPGSRNSIAGSKSVPKPAAKPATKKGIAKKSKPRTKQPPPEVEDELSITEAAPTQSSKPRKRKVDDAAAAATEPEAKSHKQYLRLEAKSKRITREQVDQWPERDERRVMAAYNTLNPLVRRLARQLAESRMPPQAKDIHFNIDKLTERNAQVSREVTTARHSKQLLSEQMKIAQHLLGKDEEYLELMKRNTKTWRTEWKHQRKHGRLHPLLQADDDAPIDGDGPEDINLKRAEPVDVSPLDSPDDEDLEPVLEQLRLSLKNMQGNHAQVEGLDTAVSDAQAALDDILFRHASAAQYTKLVDY</sequence>
<reference evidence="3 4" key="1">
    <citation type="journal article" date="2012" name="PLoS Pathog.">
        <title>Diverse lifestyles and strategies of plant pathogenesis encoded in the genomes of eighteen Dothideomycetes fungi.</title>
        <authorList>
            <person name="Ohm R.A."/>
            <person name="Feau N."/>
            <person name="Henrissat B."/>
            <person name="Schoch C.L."/>
            <person name="Horwitz B.A."/>
            <person name="Barry K.W."/>
            <person name="Condon B.J."/>
            <person name="Copeland A.C."/>
            <person name="Dhillon B."/>
            <person name="Glaser F."/>
            <person name="Hesse C.N."/>
            <person name="Kosti I."/>
            <person name="LaButti K."/>
            <person name="Lindquist E.A."/>
            <person name="Lucas S."/>
            <person name="Salamov A.A."/>
            <person name="Bradshaw R.E."/>
            <person name="Ciuffetti L."/>
            <person name="Hamelin R.C."/>
            <person name="Kema G.H.J."/>
            <person name="Lawrence C."/>
            <person name="Scott J.A."/>
            <person name="Spatafora J.W."/>
            <person name="Turgeon B.G."/>
            <person name="de Wit P.J.G.M."/>
            <person name="Zhong S."/>
            <person name="Goodwin S.B."/>
            <person name="Grigoriev I.V."/>
        </authorList>
    </citation>
    <scope>NUCLEOTIDE SEQUENCE [LARGE SCALE GENOMIC DNA]</scope>
    <source>
        <strain evidence="4">28A</strain>
    </source>
</reference>
<dbReference type="GeneID" id="19396775"/>
<keyword evidence="2" id="KW-0732">Signal</keyword>
<dbReference type="Gene3D" id="2.120.10.10">
    <property type="match status" value="1"/>
</dbReference>
<keyword evidence="3" id="KW-0378">Hydrolase</keyword>
<feature type="signal peptide" evidence="2">
    <location>
        <begin position="1"/>
        <end position="20"/>
    </location>
</feature>
<gene>
    <name evidence="3" type="ORF">SETTUDRAFT_144640</name>
</gene>
<feature type="compositionally biased region" description="Low complexity" evidence="1">
    <location>
        <begin position="411"/>
        <end position="421"/>
    </location>
</feature>
<dbReference type="HOGENOM" id="CLU_397381_0_0_1"/>
<dbReference type="InterPro" id="IPR036278">
    <property type="entry name" value="Sialidase_sf"/>
</dbReference>